<feature type="non-terminal residue" evidence="6">
    <location>
        <position position="959"/>
    </location>
</feature>
<evidence type="ECO:0000313" key="6">
    <source>
        <dbReference type="EMBL" id="CAL4067938.1"/>
    </source>
</evidence>
<sequence length="959" mass="104939">MPNTRVLMVTANIASCFEQPATMLQPWISEFLTLVDEQQPEFIALHCQEVGGKNYEESMVHVEHFMKSLLVLRGSMMPYDRYRVFLDEEYTTADKFTALGNLYFIHNSVEEIQIWDFVDKKFVPCNGRQEHAGDIENVPIKEKAKFPQEFSQSECKWSRKGFMRTRWCLNGTNFDLVNIHLFHDASNLLAMDEFPSVYTKNRKRALEHTLDRFHNDGLDKFPFFMFGDFNFRLDTRGVVEKLCVNSAHEQANVQNVNTFCKAVQLIQGGGLLVVDLVKQCFLMKKKNGYQKNHYQTYFKEIGSLHEFDKERGQFGERLLEFDINFPPSYPFEEGDQGAPIGNQYMKTRCPSWCDRILMNKQAKDLVEKSGTDVKYQLLGLDARMGDHKPVCLVASLPRGSGTSECCSPHEPCRNFVHVPGASPCYTPPEAPWCLCQSYPTCPRPPHTPTTPTTILPLPLLCSSVLRSDDELLLTQSSDVDNDGACNVDNNSQDNKDVMLMPDAVGVSDSKLFCAGPKGDVDQCVAYSVAASSNGTTDDRLIQHTCCITSPMLLPTGASVPTMLHSKDLLRNLFHGKQGPGSHCAAQDTMLKRVNSAPVGQLEKHRVGVAAAISLAKSGHAPLLSSRSLDLQELPRAKLRLRASSSRHISHHSSSSEEWFEEVPPQQPEERGEPPPDQGGGGERPSEDTNKEEKAVSDADQMVLQRREGSGNSVDARVSLGSGDPCTVSVGSHDPSGVSIGSREPCGISVGSVDHRSGVSVEGVCSISSREPCAGSVGSREPCGVSISSKEPCGRSVDSRDPCGVSVSSYDRSGVSVEGRCCERDSENGGEVCSVASIKARCSPSGNQQQPSLNNLLLGESCDGLANISQTRSVHQSESSSISASRYSEDSVSSTGGLVVPHKRGGNNGGETVSQAPTTDIADVDSMVGSIKISQKKLCKKEKKDYSSRGPTAQCCCVLS</sequence>
<gene>
    <name evidence="6" type="ORF">MNOR_LOCUS6820</name>
</gene>
<dbReference type="Pfam" id="PF22669">
    <property type="entry name" value="Exo_endo_phos2"/>
    <property type="match status" value="1"/>
</dbReference>
<evidence type="ECO:0000313" key="7">
    <source>
        <dbReference type="Proteomes" id="UP001497623"/>
    </source>
</evidence>
<reference evidence="6 7" key="1">
    <citation type="submission" date="2024-05" db="EMBL/GenBank/DDBJ databases">
        <authorList>
            <person name="Wallberg A."/>
        </authorList>
    </citation>
    <scope>NUCLEOTIDE SEQUENCE [LARGE SCALE GENOMIC DNA]</scope>
</reference>
<evidence type="ECO:0000256" key="2">
    <source>
        <dbReference type="ARBA" id="ARBA00022801"/>
    </source>
</evidence>
<dbReference type="Gene3D" id="3.60.10.10">
    <property type="entry name" value="Endonuclease/exonuclease/phosphatase"/>
    <property type="match status" value="1"/>
</dbReference>
<organism evidence="6 7">
    <name type="scientific">Meganyctiphanes norvegica</name>
    <name type="common">Northern krill</name>
    <name type="synonym">Thysanopoda norvegica</name>
    <dbReference type="NCBI Taxonomy" id="48144"/>
    <lineage>
        <taxon>Eukaryota</taxon>
        <taxon>Metazoa</taxon>
        <taxon>Ecdysozoa</taxon>
        <taxon>Arthropoda</taxon>
        <taxon>Crustacea</taxon>
        <taxon>Multicrustacea</taxon>
        <taxon>Malacostraca</taxon>
        <taxon>Eumalacostraca</taxon>
        <taxon>Eucarida</taxon>
        <taxon>Euphausiacea</taxon>
        <taxon>Euphausiidae</taxon>
        <taxon>Meganyctiphanes</taxon>
    </lineage>
</organism>
<dbReference type="AlphaFoldDB" id="A0AAV2Q3L9"/>
<evidence type="ECO:0000256" key="3">
    <source>
        <dbReference type="ARBA" id="ARBA00023599"/>
    </source>
</evidence>
<feature type="region of interest" description="Disordered" evidence="4">
    <location>
        <begin position="872"/>
        <end position="920"/>
    </location>
</feature>
<dbReference type="InterPro" id="IPR039737">
    <property type="entry name" value="INPP5A"/>
</dbReference>
<dbReference type="PANTHER" id="PTHR12997">
    <property type="entry name" value="TYPE I INOSITOL-1,4,5-TRISPHOSPHATE 5-PHOSPHATASE"/>
    <property type="match status" value="1"/>
</dbReference>
<comment type="similarity">
    <text evidence="3">Belongs to the inositol 1,4,5-trisphosphate 5-phosphatase type I family.</text>
</comment>
<feature type="region of interest" description="Disordered" evidence="4">
    <location>
        <begin position="644"/>
        <end position="713"/>
    </location>
</feature>
<comment type="caution">
    <text evidence="6">The sequence shown here is derived from an EMBL/GenBank/DDBJ whole genome shotgun (WGS) entry which is preliminary data.</text>
</comment>
<protein>
    <recommendedName>
        <fullName evidence="1">inositol-polyphosphate 5-phosphatase</fullName>
        <ecNumber evidence="1">3.1.3.56</ecNumber>
    </recommendedName>
</protein>
<keyword evidence="7" id="KW-1185">Reference proteome</keyword>
<dbReference type="Proteomes" id="UP001497623">
    <property type="component" value="Unassembled WGS sequence"/>
</dbReference>
<dbReference type="PANTHER" id="PTHR12997:SF2">
    <property type="entry name" value="INOSITOL POLYPHOSPHATE-5-PHOSPHATASE A"/>
    <property type="match status" value="1"/>
</dbReference>
<dbReference type="EMBL" id="CAXKWB010002887">
    <property type="protein sequence ID" value="CAL4067938.1"/>
    <property type="molecule type" value="Genomic_DNA"/>
</dbReference>
<feature type="compositionally biased region" description="Low complexity" evidence="4">
    <location>
        <begin position="872"/>
        <end position="885"/>
    </location>
</feature>
<proteinExistence type="inferred from homology"/>
<dbReference type="InterPro" id="IPR036691">
    <property type="entry name" value="Endo/exonu/phosph_ase_sf"/>
</dbReference>
<feature type="compositionally biased region" description="Low complexity" evidence="4">
    <location>
        <begin position="644"/>
        <end position="656"/>
    </location>
</feature>
<dbReference type="EC" id="3.1.3.56" evidence="1"/>
<evidence type="ECO:0000256" key="1">
    <source>
        <dbReference type="ARBA" id="ARBA00012997"/>
    </source>
</evidence>
<feature type="compositionally biased region" description="Basic and acidic residues" evidence="4">
    <location>
        <begin position="683"/>
        <end position="696"/>
    </location>
</feature>
<dbReference type="SMART" id="SM00128">
    <property type="entry name" value="IPPc"/>
    <property type="match status" value="1"/>
</dbReference>
<dbReference type="GO" id="GO:0004445">
    <property type="term" value="F:inositol-polyphosphate 5-phosphatase activity"/>
    <property type="evidence" value="ECO:0007669"/>
    <property type="project" value="UniProtKB-EC"/>
</dbReference>
<dbReference type="GO" id="GO:0046856">
    <property type="term" value="P:phosphatidylinositol dephosphorylation"/>
    <property type="evidence" value="ECO:0007669"/>
    <property type="project" value="InterPro"/>
</dbReference>
<evidence type="ECO:0000259" key="5">
    <source>
        <dbReference type="SMART" id="SM00128"/>
    </source>
</evidence>
<name>A0AAV2Q3L9_MEGNR</name>
<feature type="domain" description="Inositol polyphosphate-related phosphatase" evidence="5">
    <location>
        <begin position="2"/>
        <end position="402"/>
    </location>
</feature>
<keyword evidence="2" id="KW-0378">Hydrolase</keyword>
<dbReference type="InterPro" id="IPR000300">
    <property type="entry name" value="IPPc"/>
</dbReference>
<evidence type="ECO:0000256" key="4">
    <source>
        <dbReference type="SAM" id="MobiDB-lite"/>
    </source>
</evidence>
<accession>A0AAV2Q3L9</accession>
<dbReference type="SUPFAM" id="SSF56219">
    <property type="entry name" value="DNase I-like"/>
    <property type="match status" value="1"/>
</dbReference>
<feature type="region of interest" description="Disordered" evidence="4">
    <location>
        <begin position="774"/>
        <end position="800"/>
    </location>
</feature>